<feature type="chain" id="PRO_5046084536" evidence="1">
    <location>
        <begin position="22"/>
        <end position="81"/>
    </location>
</feature>
<comment type="caution">
    <text evidence="2">The sequence shown here is derived from an EMBL/GenBank/DDBJ whole genome shotgun (WGS) entry which is preliminary data.</text>
</comment>
<protein>
    <submittedName>
        <fullName evidence="2">Uncharacterized protein</fullName>
    </submittedName>
</protein>
<dbReference type="PANTHER" id="PTHR47235">
    <property type="entry name" value="BLR6548 PROTEIN"/>
    <property type="match status" value="1"/>
</dbReference>
<dbReference type="Proteomes" id="UP001595704">
    <property type="component" value="Unassembled WGS sequence"/>
</dbReference>
<sequence>MKSRKMFAAISAGLATFIATGALTTTMALAEKKYSKGASDTEIVIGNFVPYSGPASMYGVYGKVPAAYFRMLRAVFERLES</sequence>
<evidence type="ECO:0000313" key="3">
    <source>
        <dbReference type="Proteomes" id="UP001595704"/>
    </source>
</evidence>
<evidence type="ECO:0000313" key="2">
    <source>
        <dbReference type="EMBL" id="MFC3640104.1"/>
    </source>
</evidence>
<dbReference type="EMBL" id="JBHRYC010000113">
    <property type="protein sequence ID" value="MFC3640104.1"/>
    <property type="molecule type" value="Genomic_DNA"/>
</dbReference>
<dbReference type="RefSeq" id="WP_191319933.1">
    <property type="nucleotide sequence ID" value="NZ_BNCG01000011.1"/>
</dbReference>
<name>A0ABV7UNU0_9HYPH</name>
<dbReference type="PANTHER" id="PTHR47235:SF1">
    <property type="entry name" value="BLR6548 PROTEIN"/>
    <property type="match status" value="1"/>
</dbReference>
<keyword evidence="3" id="KW-1185">Reference proteome</keyword>
<accession>A0ABV7UNU0</accession>
<organism evidence="2 3">
    <name type="scientific">Camelimonas fluminis</name>
    <dbReference type="NCBI Taxonomy" id="1576911"/>
    <lineage>
        <taxon>Bacteria</taxon>
        <taxon>Pseudomonadati</taxon>
        <taxon>Pseudomonadota</taxon>
        <taxon>Alphaproteobacteria</taxon>
        <taxon>Hyphomicrobiales</taxon>
        <taxon>Chelatococcaceae</taxon>
        <taxon>Camelimonas</taxon>
    </lineage>
</organism>
<evidence type="ECO:0000256" key="1">
    <source>
        <dbReference type="SAM" id="SignalP"/>
    </source>
</evidence>
<keyword evidence="1" id="KW-0732">Signal</keyword>
<proteinExistence type="predicted"/>
<feature type="signal peptide" evidence="1">
    <location>
        <begin position="1"/>
        <end position="21"/>
    </location>
</feature>
<reference evidence="3" key="1">
    <citation type="journal article" date="2019" name="Int. J. Syst. Evol. Microbiol.">
        <title>The Global Catalogue of Microorganisms (GCM) 10K type strain sequencing project: providing services to taxonomists for standard genome sequencing and annotation.</title>
        <authorList>
            <consortium name="The Broad Institute Genomics Platform"/>
            <consortium name="The Broad Institute Genome Sequencing Center for Infectious Disease"/>
            <person name="Wu L."/>
            <person name="Ma J."/>
        </authorList>
    </citation>
    <scope>NUCLEOTIDE SEQUENCE [LARGE SCALE GENOMIC DNA]</scope>
    <source>
        <strain evidence="3">KCTC 42282</strain>
    </source>
</reference>
<gene>
    <name evidence="2" type="ORF">ACFONL_22445</name>
</gene>